<organism evidence="3 4">
    <name type="scientific">Centaurea solstitialis</name>
    <name type="common">yellow star-thistle</name>
    <dbReference type="NCBI Taxonomy" id="347529"/>
    <lineage>
        <taxon>Eukaryota</taxon>
        <taxon>Viridiplantae</taxon>
        <taxon>Streptophyta</taxon>
        <taxon>Embryophyta</taxon>
        <taxon>Tracheophyta</taxon>
        <taxon>Spermatophyta</taxon>
        <taxon>Magnoliopsida</taxon>
        <taxon>eudicotyledons</taxon>
        <taxon>Gunneridae</taxon>
        <taxon>Pentapetalae</taxon>
        <taxon>asterids</taxon>
        <taxon>campanulids</taxon>
        <taxon>Asterales</taxon>
        <taxon>Asteraceae</taxon>
        <taxon>Carduoideae</taxon>
        <taxon>Cardueae</taxon>
        <taxon>Centaureinae</taxon>
        <taxon>Centaurea</taxon>
    </lineage>
</organism>
<reference evidence="3" key="1">
    <citation type="submission" date="2023-03" db="EMBL/GenBank/DDBJ databases">
        <title>Chromosome-scale reference genome and RAD-based genetic map of yellow starthistle (Centaurea solstitialis) reveal putative structural variation and QTLs associated with invader traits.</title>
        <authorList>
            <person name="Reatini B."/>
            <person name="Cang F.A."/>
            <person name="Jiang Q."/>
            <person name="Mckibben M.T.W."/>
            <person name="Barker M.S."/>
            <person name="Rieseberg L.H."/>
            <person name="Dlugosch K.M."/>
        </authorList>
    </citation>
    <scope>NUCLEOTIDE SEQUENCE</scope>
    <source>
        <strain evidence="3">CAN-66</strain>
        <tissue evidence="3">Leaf</tissue>
    </source>
</reference>
<evidence type="ECO:0000256" key="1">
    <source>
        <dbReference type="SAM" id="SignalP"/>
    </source>
</evidence>
<evidence type="ECO:0000259" key="2">
    <source>
        <dbReference type="SMART" id="SM00597"/>
    </source>
</evidence>
<dbReference type="PANTHER" id="PTHR45749">
    <property type="match status" value="1"/>
</dbReference>
<dbReference type="Pfam" id="PF14291">
    <property type="entry name" value="DUF4371"/>
    <property type="match status" value="1"/>
</dbReference>
<feature type="signal peptide" evidence="1">
    <location>
        <begin position="1"/>
        <end position="23"/>
    </location>
</feature>
<dbReference type="InterPro" id="IPR025398">
    <property type="entry name" value="DUF4371"/>
</dbReference>
<accession>A0AA38SLW5</accession>
<protein>
    <recommendedName>
        <fullName evidence="2">TTF-type domain-containing protein</fullName>
    </recommendedName>
</protein>
<evidence type="ECO:0000313" key="4">
    <source>
        <dbReference type="Proteomes" id="UP001172457"/>
    </source>
</evidence>
<keyword evidence="1" id="KW-0732">Signal</keyword>
<dbReference type="Proteomes" id="UP001172457">
    <property type="component" value="Chromosome 8"/>
</dbReference>
<feature type="chain" id="PRO_5041346362" description="TTF-type domain-containing protein" evidence="1">
    <location>
        <begin position="24"/>
        <end position="330"/>
    </location>
</feature>
<gene>
    <name evidence="3" type="ORF">OSB04_031039</name>
</gene>
<dbReference type="PANTHER" id="PTHR45749:SF34">
    <property type="entry name" value="ZINC FINGER MYM-TYPE PROTEIN 1-LIKE"/>
    <property type="match status" value="1"/>
</dbReference>
<dbReference type="EMBL" id="JARYMX010000008">
    <property type="protein sequence ID" value="KAJ9538306.1"/>
    <property type="molecule type" value="Genomic_DNA"/>
</dbReference>
<proteinExistence type="predicted"/>
<keyword evidence="4" id="KW-1185">Reference proteome</keyword>
<dbReference type="SMART" id="SM00597">
    <property type="entry name" value="ZnF_TTF"/>
    <property type="match status" value="1"/>
</dbReference>
<evidence type="ECO:0000313" key="3">
    <source>
        <dbReference type="EMBL" id="KAJ9538306.1"/>
    </source>
</evidence>
<name>A0AA38SLW5_9ASTR</name>
<sequence length="330" mass="37579">MDHMCLHKLSMLLLLLTANLAVAQLCSNELQQSELNRTRINTTCFGKLDSSSTTAIKVGGGYGGGSSFTDSPSRNYGAKQAGANLHIIMLRFYKKVGESSSSETPKTTNVEETIAKDNEQETPLKYMKVDLDSLPADPGQRPSMEVYHVNQRDEIRRHYLQKGPCQPRNHSFERREIGGRVRKFNPSWFDDHKYWLEYSVELEAAFCLCCYLFKTDLRNQGGADNFVKGGFKAWNKRERLDIHSNGGPHNLAVQKCQNLMKQAQSIATIFDKQTDSQKDKNRIKIYASIDCVRFLLRQGLPFVVIMKEVTQETKVTFLNFYISTLNEVIK</sequence>
<feature type="domain" description="TTF-type" evidence="2">
    <location>
        <begin position="180"/>
        <end position="272"/>
    </location>
</feature>
<comment type="caution">
    <text evidence="3">The sequence shown here is derived from an EMBL/GenBank/DDBJ whole genome shotgun (WGS) entry which is preliminary data.</text>
</comment>
<dbReference type="InterPro" id="IPR006580">
    <property type="entry name" value="Znf_TTF"/>
</dbReference>
<dbReference type="AlphaFoldDB" id="A0AA38SLW5"/>